<dbReference type="PROSITE" id="PS51257">
    <property type="entry name" value="PROKAR_LIPOPROTEIN"/>
    <property type="match status" value="1"/>
</dbReference>
<evidence type="ECO:0000259" key="6">
    <source>
        <dbReference type="Pfam" id="PF01103"/>
    </source>
</evidence>
<keyword evidence="5" id="KW-0998">Cell outer membrane</keyword>
<evidence type="ECO:0000256" key="4">
    <source>
        <dbReference type="ARBA" id="ARBA00023136"/>
    </source>
</evidence>
<evidence type="ECO:0000256" key="2">
    <source>
        <dbReference type="ARBA" id="ARBA00022692"/>
    </source>
</evidence>
<keyword evidence="3" id="KW-0732">Signal</keyword>
<keyword evidence="4" id="KW-0472">Membrane</keyword>
<dbReference type="EMBL" id="FRBL01000006">
    <property type="protein sequence ID" value="SHM06969.1"/>
    <property type="molecule type" value="Genomic_DNA"/>
</dbReference>
<dbReference type="AlphaFoldDB" id="A0A1M7FTH3"/>
<evidence type="ECO:0000313" key="8">
    <source>
        <dbReference type="EMBL" id="SHM06969.1"/>
    </source>
</evidence>
<gene>
    <name evidence="8" type="ORF">SAMN05444266_106258</name>
</gene>
<dbReference type="InterPro" id="IPR010827">
    <property type="entry name" value="BamA/TamA_POTRA"/>
</dbReference>
<keyword evidence="2" id="KW-0812">Transmembrane</keyword>
<evidence type="ECO:0000256" key="5">
    <source>
        <dbReference type="ARBA" id="ARBA00023237"/>
    </source>
</evidence>
<feature type="domain" description="Bacterial surface antigen (D15)" evidence="6">
    <location>
        <begin position="605"/>
        <end position="779"/>
    </location>
</feature>
<dbReference type="Gene3D" id="2.40.160.50">
    <property type="entry name" value="membrane protein fhac: a member of the omp85/tpsb transporter family"/>
    <property type="match status" value="1"/>
</dbReference>
<dbReference type="InterPro" id="IPR000184">
    <property type="entry name" value="Bac_surfAg_D15"/>
</dbReference>
<keyword evidence="9" id="KW-1185">Reference proteome</keyword>
<protein>
    <submittedName>
        <fullName evidence="8">Outer membrane protein assembly factor BamA</fullName>
    </submittedName>
</protein>
<evidence type="ECO:0000256" key="1">
    <source>
        <dbReference type="ARBA" id="ARBA00004370"/>
    </source>
</evidence>
<dbReference type="Gene3D" id="3.10.20.310">
    <property type="entry name" value="membrane protein fhac"/>
    <property type="match status" value="1"/>
</dbReference>
<proteinExistence type="predicted"/>
<dbReference type="GO" id="GO:0019867">
    <property type="term" value="C:outer membrane"/>
    <property type="evidence" value="ECO:0007669"/>
    <property type="project" value="InterPro"/>
</dbReference>
<comment type="subcellular location">
    <subcellularLocation>
        <location evidence="1">Membrane</location>
    </subcellularLocation>
</comment>
<dbReference type="Pfam" id="PF01103">
    <property type="entry name" value="Omp85"/>
    <property type="match status" value="1"/>
</dbReference>
<accession>A0A1M7FTH3</accession>
<evidence type="ECO:0000259" key="7">
    <source>
        <dbReference type="Pfam" id="PF07244"/>
    </source>
</evidence>
<dbReference type="InterPro" id="IPR039910">
    <property type="entry name" value="D15-like"/>
</dbReference>
<dbReference type="PANTHER" id="PTHR12815:SF47">
    <property type="entry name" value="TRANSLOCATION AND ASSEMBLY MODULE SUBUNIT TAMA"/>
    <property type="match status" value="1"/>
</dbReference>
<dbReference type="Proteomes" id="UP000184420">
    <property type="component" value="Unassembled WGS sequence"/>
</dbReference>
<feature type="domain" description="POTRA" evidence="7">
    <location>
        <begin position="108"/>
        <end position="158"/>
    </location>
</feature>
<dbReference type="PANTHER" id="PTHR12815">
    <property type="entry name" value="SORTING AND ASSEMBLY MACHINERY SAMM50 PROTEIN FAMILY MEMBER"/>
    <property type="match status" value="1"/>
</dbReference>
<dbReference type="Pfam" id="PF07244">
    <property type="entry name" value="POTRA"/>
    <property type="match status" value="1"/>
</dbReference>
<reference evidence="8 9" key="1">
    <citation type="submission" date="2016-11" db="EMBL/GenBank/DDBJ databases">
        <authorList>
            <person name="Jaros S."/>
            <person name="Januszkiewicz K."/>
            <person name="Wedrychowicz H."/>
        </authorList>
    </citation>
    <scope>NUCLEOTIDE SEQUENCE [LARGE SCALE GENOMIC DNA]</scope>
    <source>
        <strain evidence="8 9">DSM 27406</strain>
    </source>
</reference>
<organism evidence="8 9">
    <name type="scientific">Chitinophaga jiangningensis</name>
    <dbReference type="NCBI Taxonomy" id="1419482"/>
    <lineage>
        <taxon>Bacteria</taxon>
        <taxon>Pseudomonadati</taxon>
        <taxon>Bacteroidota</taxon>
        <taxon>Chitinophagia</taxon>
        <taxon>Chitinophagales</taxon>
        <taxon>Chitinophagaceae</taxon>
        <taxon>Chitinophaga</taxon>
    </lineage>
</organism>
<sequence>MQPPQNKRTSLLKYVLLLAVVLLLGACSNTKYLQQNQSLYVSSKFNVQGDILNSEKQEIRSDLSSKSLMVAQPNSRLLNTRIKVWLYNQKYNEKKSNWFWNIVLAERNLEEPSIFDTTKLKESLDRMTSYLHNQGYFYATVTVDTVTQNRKTSVTYNANTGRNFVIDQITYNVPDSNIMAVVKANERLSMIKKGNTFKSANFSSERERLTRIIKDAGYYKFNRDAIEFSVDTLNKALFKNPLNPFEGFVNIFNENKGREKPTMNVEIIIKNPEDSAFSEWQKYHIRRIYAYPDFPINANINDTSFKQDVRKYITIRQHQEMLRPKILSKSILLRPGEVYSLQQYNNTINKLYDLGLWLFVTLQYKEAKDTTNALDAYLMLTPRKKQEVAVNFEVSNSSDYLLGSGVSLIYRHINLGKTATQFGFGLNTGIELIKDPNNKWTLQSKQFGGEFGFTWPRFALPFNIHQNPRSNVKTRLTVGANYLSRVEKFDITSINLSYGYDWNSSTYRRWIVRPFTLNYVGVNLNPYFKDTVVDPNPYLKRSFEPALIGGENISYIYSNNDVLHQNHYTYFRINLEESGLWLNGINSLISAATNKKSNLETITKVGISNFVKIEADYRHYWKLGIHSGLATRVYAGIGIPYSYSQVLPYVRQFTAGGPNSIRAWRLRTLGPGSYKDSSSTAEIFPDQTGDMKLEGNVEFRFDLLKMFGGTIKLKGATFLDMGNIWMIKDDPDRPGSAFNINQLYHDLAIGTGAGLRLDFSFFLIRLDWGIPLKVPYFTGNKNGWYVSEWNLGSGSWRRENIIWNVAIGYPF</sequence>
<dbReference type="STRING" id="1419482.SAMN05444266_106258"/>
<evidence type="ECO:0000256" key="3">
    <source>
        <dbReference type="ARBA" id="ARBA00022729"/>
    </source>
</evidence>
<name>A0A1M7FTH3_9BACT</name>
<evidence type="ECO:0000313" key="9">
    <source>
        <dbReference type="Proteomes" id="UP000184420"/>
    </source>
</evidence>